<dbReference type="EMBL" id="GBRH01228300">
    <property type="protein sequence ID" value="JAD69595.1"/>
    <property type="molecule type" value="Transcribed_RNA"/>
</dbReference>
<reference evidence="2" key="2">
    <citation type="journal article" date="2015" name="Data Brief">
        <title>Shoot transcriptome of the giant reed, Arundo donax.</title>
        <authorList>
            <person name="Barrero R.A."/>
            <person name="Guerrero F.D."/>
            <person name="Moolhuijzen P."/>
            <person name="Goolsby J.A."/>
            <person name="Tidwell J."/>
            <person name="Bellgard S.E."/>
            <person name="Bellgard M.I."/>
        </authorList>
    </citation>
    <scope>NUCLEOTIDE SEQUENCE</scope>
    <source>
        <tissue evidence="2">Shoot tissue taken approximately 20 cm above the soil surface</tissue>
    </source>
</reference>
<sequence>MPPQGPCSQEASSNMQATGIRDKAATRSRSLDPWDRPPVSRA</sequence>
<evidence type="ECO:0000256" key="1">
    <source>
        <dbReference type="SAM" id="MobiDB-lite"/>
    </source>
</evidence>
<protein>
    <submittedName>
        <fullName evidence="2">Uncharacterized protein</fullName>
    </submittedName>
</protein>
<name>A0A0A9C8A3_ARUDO</name>
<proteinExistence type="predicted"/>
<feature type="compositionally biased region" description="Basic and acidic residues" evidence="1">
    <location>
        <begin position="20"/>
        <end position="35"/>
    </location>
</feature>
<reference evidence="2" key="1">
    <citation type="submission" date="2014-09" db="EMBL/GenBank/DDBJ databases">
        <authorList>
            <person name="Magalhaes I.L.F."/>
            <person name="Oliveira U."/>
            <person name="Santos F.R."/>
            <person name="Vidigal T.H.D.A."/>
            <person name="Brescovit A.D."/>
            <person name="Santos A.J."/>
        </authorList>
    </citation>
    <scope>NUCLEOTIDE SEQUENCE</scope>
    <source>
        <tissue evidence="2">Shoot tissue taken approximately 20 cm above the soil surface</tissue>
    </source>
</reference>
<dbReference type="AlphaFoldDB" id="A0A0A9C8A3"/>
<organism evidence="2">
    <name type="scientific">Arundo donax</name>
    <name type="common">Giant reed</name>
    <name type="synonym">Donax arundinaceus</name>
    <dbReference type="NCBI Taxonomy" id="35708"/>
    <lineage>
        <taxon>Eukaryota</taxon>
        <taxon>Viridiplantae</taxon>
        <taxon>Streptophyta</taxon>
        <taxon>Embryophyta</taxon>
        <taxon>Tracheophyta</taxon>
        <taxon>Spermatophyta</taxon>
        <taxon>Magnoliopsida</taxon>
        <taxon>Liliopsida</taxon>
        <taxon>Poales</taxon>
        <taxon>Poaceae</taxon>
        <taxon>PACMAD clade</taxon>
        <taxon>Arundinoideae</taxon>
        <taxon>Arundineae</taxon>
        <taxon>Arundo</taxon>
    </lineage>
</organism>
<feature type="region of interest" description="Disordered" evidence="1">
    <location>
        <begin position="1"/>
        <end position="42"/>
    </location>
</feature>
<feature type="compositionally biased region" description="Polar residues" evidence="1">
    <location>
        <begin position="1"/>
        <end position="17"/>
    </location>
</feature>
<evidence type="ECO:0000313" key="2">
    <source>
        <dbReference type="EMBL" id="JAD69595.1"/>
    </source>
</evidence>
<accession>A0A0A9C8A3</accession>